<dbReference type="RefSeq" id="WP_112869258.1">
    <property type="nucleotide sequence ID" value="NZ_CP021781.1"/>
</dbReference>
<gene>
    <name evidence="18" type="primary">pgsA</name>
    <name evidence="18" type="ORF">CDH04_01030</name>
    <name evidence="19" type="ORF">FZC43_01030</name>
</gene>
<keyword evidence="8 17" id="KW-0812">Transmembrane</keyword>
<evidence type="ECO:0000256" key="3">
    <source>
        <dbReference type="ARBA" id="ARBA00010441"/>
    </source>
</evidence>
<keyword evidence="6" id="KW-0444">Lipid biosynthesis</keyword>
<evidence type="ECO:0000256" key="1">
    <source>
        <dbReference type="ARBA" id="ARBA00004141"/>
    </source>
</evidence>
<dbReference type="InterPro" id="IPR050324">
    <property type="entry name" value="CDP-alcohol_PTase-I"/>
</dbReference>
<keyword evidence="10" id="KW-0443">Lipid metabolism</keyword>
<comment type="subcellular location">
    <subcellularLocation>
        <location evidence="1">Membrane</location>
        <topology evidence="1">Multi-pass membrane protein</topology>
    </subcellularLocation>
</comment>
<evidence type="ECO:0000313" key="18">
    <source>
        <dbReference type="EMBL" id="AXA33083.1"/>
    </source>
</evidence>
<keyword evidence="21" id="KW-1185">Reference proteome</keyword>
<dbReference type="GO" id="GO:0046474">
    <property type="term" value="P:glycerophospholipid biosynthetic process"/>
    <property type="evidence" value="ECO:0007669"/>
    <property type="project" value="TreeGrafter"/>
</dbReference>
<dbReference type="AlphaFoldDB" id="A0A2Z4XXD3"/>
<evidence type="ECO:0000256" key="11">
    <source>
        <dbReference type="ARBA" id="ARBA00023136"/>
    </source>
</evidence>
<dbReference type="Proteomes" id="UP000251120">
    <property type="component" value="Chromosome"/>
</dbReference>
<dbReference type="GO" id="GO:0005886">
    <property type="term" value="C:plasma membrane"/>
    <property type="evidence" value="ECO:0007669"/>
    <property type="project" value="TreeGrafter"/>
</dbReference>
<sequence>MFLNLPNILTFGRLLLIPFILICFYYPFPHHHGVTATLFLLGAATDWLDGYLARKWEQTSKLGAFLDPVADKLIVATALCLFIEMYPYWWATIPAIAMICREILVSALREWMAELGQRSVVKVGIWGKVKTSAQMAALFIFLIKPAINFEKGVDYSSFNTWFIFLGFLMLYIAVILTVYSMCNYLYVAFKAVFGKNKSQEL</sequence>
<organism evidence="18 20">
    <name type="scientific">Francisella adeliensis</name>
    <dbReference type="NCBI Taxonomy" id="2007306"/>
    <lineage>
        <taxon>Bacteria</taxon>
        <taxon>Pseudomonadati</taxon>
        <taxon>Pseudomonadota</taxon>
        <taxon>Gammaproteobacteria</taxon>
        <taxon>Thiotrichales</taxon>
        <taxon>Francisellaceae</taxon>
        <taxon>Francisella</taxon>
    </lineage>
</organism>
<name>A0A2Z4XXD3_9GAMM</name>
<evidence type="ECO:0000256" key="14">
    <source>
        <dbReference type="ARBA" id="ARBA00048586"/>
    </source>
</evidence>
<comment type="pathway">
    <text evidence="2">Phospholipid metabolism; phosphatidylglycerol biosynthesis; phosphatidylglycerol from CDP-diacylglycerol: step 1/2.</text>
</comment>
<evidence type="ECO:0000256" key="12">
    <source>
        <dbReference type="ARBA" id="ARBA00023209"/>
    </source>
</evidence>
<dbReference type="PROSITE" id="PS00379">
    <property type="entry name" value="CDP_ALCOHOL_P_TRANSF"/>
    <property type="match status" value="1"/>
</dbReference>
<reference evidence="18 20" key="1">
    <citation type="submission" date="2017-06" db="EMBL/GenBank/DDBJ databases">
        <title>Complete genome of Francisella adeliensis.</title>
        <authorList>
            <person name="Vallesi A."/>
            <person name="Sjodin A."/>
        </authorList>
    </citation>
    <scope>NUCLEOTIDE SEQUENCE [LARGE SCALE GENOMIC DNA]</scope>
    <source>
        <strain evidence="18 20">FDC440</strain>
    </source>
</reference>
<keyword evidence="9 17" id="KW-1133">Transmembrane helix</keyword>
<dbReference type="EMBL" id="CP043424">
    <property type="protein sequence ID" value="QIW11313.1"/>
    <property type="molecule type" value="Genomic_DNA"/>
</dbReference>
<proteinExistence type="inferred from homology"/>
<dbReference type="GO" id="GO:0008444">
    <property type="term" value="F:CDP-diacylglycerol-glycerol-3-phosphate 3-phosphatidyltransferase activity"/>
    <property type="evidence" value="ECO:0007669"/>
    <property type="project" value="UniProtKB-UniRule"/>
</dbReference>
<reference evidence="19 21" key="2">
    <citation type="submission" date="2019-08" db="EMBL/GenBank/DDBJ databases">
        <title>Complete genome sequences of Francisella adeliensis (FSC1325 and FSC1326).</title>
        <authorList>
            <person name="Ohrman C."/>
            <person name="Uneklint I."/>
            <person name="Vallesi A."/>
            <person name="Karlsson L."/>
            <person name="Sjodin A."/>
        </authorList>
    </citation>
    <scope>NUCLEOTIDE SEQUENCE [LARGE SCALE GENOMIC DNA]</scope>
    <source>
        <strain evidence="19 21">FSC1325</strain>
    </source>
</reference>
<dbReference type="PANTHER" id="PTHR14269">
    <property type="entry name" value="CDP-DIACYLGLYCEROL--GLYCEROL-3-PHOSPHATE 3-PHOSPHATIDYLTRANSFERASE-RELATED"/>
    <property type="match status" value="1"/>
</dbReference>
<dbReference type="InterPro" id="IPR004570">
    <property type="entry name" value="Phosphatidylglycerol_P_synth"/>
</dbReference>
<dbReference type="InterPro" id="IPR048254">
    <property type="entry name" value="CDP_ALCOHOL_P_TRANSF_CS"/>
</dbReference>
<evidence type="ECO:0000256" key="10">
    <source>
        <dbReference type="ARBA" id="ARBA00023098"/>
    </source>
</evidence>
<evidence type="ECO:0000313" key="19">
    <source>
        <dbReference type="EMBL" id="QIW11313.1"/>
    </source>
</evidence>
<dbReference type="Proteomes" id="UP000681131">
    <property type="component" value="Chromosome"/>
</dbReference>
<evidence type="ECO:0000256" key="6">
    <source>
        <dbReference type="ARBA" id="ARBA00022516"/>
    </source>
</evidence>
<keyword evidence="11 17" id="KW-0472">Membrane</keyword>
<evidence type="ECO:0000256" key="4">
    <source>
        <dbReference type="ARBA" id="ARBA00013170"/>
    </source>
</evidence>
<evidence type="ECO:0000256" key="16">
    <source>
        <dbReference type="RuleBase" id="RU003750"/>
    </source>
</evidence>
<accession>A0A2Z4XXD3</accession>
<dbReference type="EMBL" id="CP021781">
    <property type="protein sequence ID" value="AXA33083.1"/>
    <property type="molecule type" value="Genomic_DNA"/>
</dbReference>
<dbReference type="KEGG" id="fad:CDH04_01030"/>
<dbReference type="Gene3D" id="1.20.120.1760">
    <property type="match status" value="1"/>
</dbReference>
<dbReference type="NCBIfam" id="TIGR00560">
    <property type="entry name" value="pgsA"/>
    <property type="match status" value="1"/>
</dbReference>
<protein>
    <recommendedName>
        <fullName evidence="5 15">CDP-diacylglycerol--glycerol-3-phosphate 3-phosphatidyltransferase</fullName>
        <ecNumber evidence="4 15">2.7.8.5</ecNumber>
    </recommendedName>
</protein>
<dbReference type="Pfam" id="PF01066">
    <property type="entry name" value="CDP-OH_P_transf"/>
    <property type="match status" value="1"/>
</dbReference>
<evidence type="ECO:0000256" key="8">
    <source>
        <dbReference type="ARBA" id="ARBA00022692"/>
    </source>
</evidence>
<dbReference type="EC" id="2.7.8.5" evidence="4 15"/>
<keyword evidence="12" id="KW-0594">Phospholipid biosynthesis</keyword>
<evidence type="ECO:0000256" key="5">
    <source>
        <dbReference type="ARBA" id="ARBA00014944"/>
    </source>
</evidence>
<evidence type="ECO:0000256" key="7">
    <source>
        <dbReference type="ARBA" id="ARBA00022679"/>
    </source>
</evidence>
<dbReference type="PANTHER" id="PTHR14269:SF62">
    <property type="entry name" value="CDP-DIACYLGLYCEROL--GLYCEROL-3-PHOSPHATE 3-PHOSPHATIDYLTRANSFERASE 1, CHLOROPLASTIC"/>
    <property type="match status" value="1"/>
</dbReference>
<keyword evidence="7 16" id="KW-0808">Transferase</keyword>
<comment type="catalytic activity">
    <reaction evidence="14">
        <text>a CDP-1,2-diacyl-sn-glycerol + sn-glycerol 3-phosphate = a 1,2-diacyl-sn-glycero-3-phospho-(1'-sn-glycero-3'-phosphate) + CMP + H(+)</text>
        <dbReference type="Rhea" id="RHEA:12593"/>
        <dbReference type="ChEBI" id="CHEBI:15378"/>
        <dbReference type="ChEBI" id="CHEBI:57597"/>
        <dbReference type="ChEBI" id="CHEBI:58332"/>
        <dbReference type="ChEBI" id="CHEBI:60110"/>
        <dbReference type="ChEBI" id="CHEBI:60377"/>
        <dbReference type="EC" id="2.7.8.5"/>
    </reaction>
</comment>
<evidence type="ECO:0000256" key="9">
    <source>
        <dbReference type="ARBA" id="ARBA00022989"/>
    </source>
</evidence>
<evidence type="ECO:0000313" key="20">
    <source>
        <dbReference type="Proteomes" id="UP000251120"/>
    </source>
</evidence>
<keyword evidence="13" id="KW-1208">Phospholipid metabolism</keyword>
<evidence type="ECO:0000256" key="15">
    <source>
        <dbReference type="NCBIfam" id="TIGR00560"/>
    </source>
</evidence>
<dbReference type="PIRSF" id="PIRSF000847">
    <property type="entry name" value="Phos_ph_gly_syn"/>
    <property type="match status" value="1"/>
</dbReference>
<feature type="transmembrane region" description="Helical" evidence="17">
    <location>
        <begin position="161"/>
        <end position="187"/>
    </location>
</feature>
<dbReference type="InterPro" id="IPR043130">
    <property type="entry name" value="CDP-OH_PTrfase_TM_dom"/>
</dbReference>
<feature type="transmembrane region" description="Helical" evidence="17">
    <location>
        <begin position="129"/>
        <end position="149"/>
    </location>
</feature>
<feature type="transmembrane region" description="Helical" evidence="17">
    <location>
        <begin position="89"/>
        <end position="108"/>
    </location>
</feature>
<dbReference type="InterPro" id="IPR000462">
    <property type="entry name" value="CDP-OH_P_trans"/>
</dbReference>
<evidence type="ECO:0000256" key="17">
    <source>
        <dbReference type="SAM" id="Phobius"/>
    </source>
</evidence>
<evidence type="ECO:0000256" key="13">
    <source>
        <dbReference type="ARBA" id="ARBA00023264"/>
    </source>
</evidence>
<dbReference type="OrthoDB" id="9796672at2"/>
<evidence type="ECO:0000256" key="2">
    <source>
        <dbReference type="ARBA" id="ARBA00005042"/>
    </source>
</evidence>
<evidence type="ECO:0000313" key="21">
    <source>
        <dbReference type="Proteomes" id="UP000681131"/>
    </source>
</evidence>
<feature type="transmembrane region" description="Helical" evidence="17">
    <location>
        <begin position="7"/>
        <end position="28"/>
    </location>
</feature>
<comment type="similarity">
    <text evidence="3 16">Belongs to the CDP-alcohol phosphatidyltransferase class-I family.</text>
</comment>